<reference evidence="1" key="1">
    <citation type="submission" date="2018-05" db="EMBL/GenBank/DDBJ databases">
        <authorList>
            <person name="Lanie J.A."/>
            <person name="Ng W.-L."/>
            <person name="Kazmierczak K.M."/>
            <person name="Andrzejewski T.M."/>
            <person name="Davidsen T.M."/>
            <person name="Wayne K.J."/>
            <person name="Tettelin H."/>
            <person name="Glass J.I."/>
            <person name="Rusch D."/>
            <person name="Podicherti R."/>
            <person name="Tsui H.-C.T."/>
            <person name="Winkler M.E."/>
        </authorList>
    </citation>
    <scope>NUCLEOTIDE SEQUENCE</scope>
</reference>
<protein>
    <submittedName>
        <fullName evidence="1">Uncharacterized protein</fullName>
    </submittedName>
</protein>
<organism evidence="1">
    <name type="scientific">marine metagenome</name>
    <dbReference type="NCBI Taxonomy" id="408172"/>
    <lineage>
        <taxon>unclassified sequences</taxon>
        <taxon>metagenomes</taxon>
        <taxon>ecological metagenomes</taxon>
    </lineage>
</organism>
<gene>
    <name evidence="1" type="ORF">METZ01_LOCUS2224</name>
</gene>
<name>A0A381N419_9ZZZZ</name>
<proteinExistence type="predicted"/>
<evidence type="ECO:0000313" key="1">
    <source>
        <dbReference type="EMBL" id="SUZ49370.1"/>
    </source>
</evidence>
<dbReference type="AlphaFoldDB" id="A0A381N419"/>
<dbReference type="EMBL" id="UINC01000111">
    <property type="protein sequence ID" value="SUZ49370.1"/>
    <property type="molecule type" value="Genomic_DNA"/>
</dbReference>
<sequence>MAVLLIIGWNLTKESDDDAAKMVQLTDPGNDS</sequence>
<accession>A0A381N419</accession>